<dbReference type="AlphaFoldDB" id="A0A6L6JHF1"/>
<keyword evidence="15" id="KW-1185">Reference proteome</keyword>
<dbReference type="GO" id="GO:0005524">
    <property type="term" value="F:ATP binding"/>
    <property type="evidence" value="ECO:0007669"/>
    <property type="project" value="UniProtKB-KW"/>
</dbReference>
<evidence type="ECO:0000256" key="7">
    <source>
        <dbReference type="ARBA" id="ARBA00022777"/>
    </source>
</evidence>
<dbReference type="OrthoDB" id="9808041at2"/>
<comment type="pathway">
    <text evidence="1">Cofactor biosynthesis; tetrahydrofolate biosynthesis; 2-amino-4-hydroxy-6-hydroxymethyl-7,8-dihydropteridine diphosphate from 7,8-dihydroneopterin triphosphate: step 4/4.</text>
</comment>
<dbReference type="GO" id="GO:0003848">
    <property type="term" value="F:2-amino-4-hydroxy-6-hydroxymethyldihydropteridine diphosphokinase activity"/>
    <property type="evidence" value="ECO:0007669"/>
    <property type="project" value="UniProtKB-EC"/>
</dbReference>
<protein>
    <recommendedName>
        <fullName evidence="4">2-amino-4-hydroxy-6-hydroxymethyldihydropteridine pyrophosphokinase</fullName>
        <ecNumber evidence="3">2.7.6.3</ecNumber>
    </recommendedName>
    <alternativeName>
        <fullName evidence="11">6-hydroxymethyl-7,8-dihydropterin pyrophosphokinase</fullName>
    </alternativeName>
    <alternativeName>
        <fullName evidence="12">7,8-dihydro-6-hydroxymethylpterin-pyrophosphokinase</fullName>
    </alternativeName>
</protein>
<dbReference type="Proteomes" id="UP000478183">
    <property type="component" value="Unassembled WGS sequence"/>
</dbReference>
<dbReference type="EMBL" id="WMIE01000013">
    <property type="protein sequence ID" value="MTH79311.1"/>
    <property type="molecule type" value="Genomic_DNA"/>
</dbReference>
<dbReference type="PANTHER" id="PTHR43071">
    <property type="entry name" value="2-AMINO-4-HYDROXY-6-HYDROXYMETHYLDIHYDROPTERIDINE PYROPHOSPHOKINASE"/>
    <property type="match status" value="1"/>
</dbReference>
<evidence type="ECO:0000256" key="1">
    <source>
        <dbReference type="ARBA" id="ARBA00005051"/>
    </source>
</evidence>
<evidence type="ECO:0000256" key="8">
    <source>
        <dbReference type="ARBA" id="ARBA00022840"/>
    </source>
</evidence>
<evidence type="ECO:0000256" key="2">
    <source>
        <dbReference type="ARBA" id="ARBA00005810"/>
    </source>
</evidence>
<dbReference type="GO" id="GO:0046654">
    <property type="term" value="P:tetrahydrofolate biosynthetic process"/>
    <property type="evidence" value="ECO:0007669"/>
    <property type="project" value="UniProtKB-UniPathway"/>
</dbReference>
<sequence length="197" mass="21273">MNQNSLLSSKLALIALGGNLHSLAGTPEDTLRAALRQIVGIPSVALTGVSRFWRTPAFPEGSGPDYVNAAACLQTDSAPEALLEAFHRIEADLGRVRQGPRWQSRGIDIDLIAYGGAVLPDAETQLRWLGLPPEQQALSAPETLILPHPRMQDRGFVLFPLAEIAPNWVHPQLKRCVSELLSILPAEAREGIAPLNA</sequence>
<comment type="similarity">
    <text evidence="2">Belongs to the HPPK family.</text>
</comment>
<dbReference type="Gene3D" id="3.30.70.560">
    <property type="entry name" value="7,8-Dihydro-6-hydroxymethylpterin-pyrophosphokinase HPPK"/>
    <property type="match status" value="1"/>
</dbReference>
<accession>A0A6L6JHF1</accession>
<feature type="domain" description="7,8-dihydro-6-hydroxymethylpterin-pyrophosphokinase" evidence="13">
    <location>
        <begin position="14"/>
        <end position="166"/>
    </location>
</feature>
<keyword evidence="6" id="KW-0547">Nucleotide-binding</keyword>
<comment type="function">
    <text evidence="10">Catalyzes the transfer of pyrophosphate from adenosine triphosphate (ATP) to 6-hydroxymethyl-7,8-dihydropterin, an enzymatic step in folate biosynthesis pathway.</text>
</comment>
<evidence type="ECO:0000256" key="5">
    <source>
        <dbReference type="ARBA" id="ARBA00022679"/>
    </source>
</evidence>
<dbReference type="InterPro" id="IPR035907">
    <property type="entry name" value="Hppk_sf"/>
</dbReference>
<dbReference type="CDD" id="cd00483">
    <property type="entry name" value="HPPK"/>
    <property type="match status" value="1"/>
</dbReference>
<evidence type="ECO:0000256" key="4">
    <source>
        <dbReference type="ARBA" id="ARBA00016218"/>
    </source>
</evidence>
<keyword evidence="9" id="KW-0289">Folate biosynthesis</keyword>
<dbReference type="RefSeq" id="WP_155096669.1">
    <property type="nucleotide sequence ID" value="NZ_WMIE01000013.1"/>
</dbReference>
<dbReference type="GO" id="GO:0016301">
    <property type="term" value="F:kinase activity"/>
    <property type="evidence" value="ECO:0007669"/>
    <property type="project" value="UniProtKB-KW"/>
</dbReference>
<dbReference type="GO" id="GO:0046656">
    <property type="term" value="P:folic acid biosynthetic process"/>
    <property type="evidence" value="ECO:0007669"/>
    <property type="project" value="UniProtKB-KW"/>
</dbReference>
<dbReference type="SUPFAM" id="SSF55083">
    <property type="entry name" value="6-hydroxymethyl-7,8-dihydropterin pyrophosphokinase, HPPK"/>
    <property type="match status" value="1"/>
</dbReference>
<dbReference type="Pfam" id="PF01288">
    <property type="entry name" value="HPPK"/>
    <property type="match status" value="1"/>
</dbReference>
<dbReference type="PANTHER" id="PTHR43071:SF1">
    <property type="entry name" value="2-AMINO-4-HYDROXY-6-HYDROXYMETHYLDIHYDROPTERIDINE PYROPHOSPHOKINASE"/>
    <property type="match status" value="1"/>
</dbReference>
<evidence type="ECO:0000256" key="11">
    <source>
        <dbReference type="ARBA" id="ARBA00029766"/>
    </source>
</evidence>
<evidence type="ECO:0000256" key="3">
    <source>
        <dbReference type="ARBA" id="ARBA00013253"/>
    </source>
</evidence>
<evidence type="ECO:0000313" key="14">
    <source>
        <dbReference type="EMBL" id="MTH79311.1"/>
    </source>
</evidence>
<evidence type="ECO:0000313" key="15">
    <source>
        <dbReference type="Proteomes" id="UP000478183"/>
    </source>
</evidence>
<dbReference type="NCBIfam" id="TIGR01498">
    <property type="entry name" value="folK"/>
    <property type="match status" value="1"/>
</dbReference>
<proteinExistence type="inferred from homology"/>
<keyword evidence="8" id="KW-0067">ATP-binding</keyword>
<evidence type="ECO:0000256" key="12">
    <source>
        <dbReference type="ARBA" id="ARBA00033413"/>
    </source>
</evidence>
<organism evidence="14 15">
    <name type="scientific">Paracoccus aestuariivivens</name>
    <dbReference type="NCBI Taxonomy" id="1820333"/>
    <lineage>
        <taxon>Bacteria</taxon>
        <taxon>Pseudomonadati</taxon>
        <taxon>Pseudomonadota</taxon>
        <taxon>Alphaproteobacteria</taxon>
        <taxon>Rhodobacterales</taxon>
        <taxon>Paracoccaceae</taxon>
        <taxon>Paracoccus</taxon>
    </lineage>
</organism>
<comment type="caution">
    <text evidence="14">The sequence shown here is derived from an EMBL/GenBank/DDBJ whole genome shotgun (WGS) entry which is preliminary data.</text>
</comment>
<gene>
    <name evidence="14" type="primary">folK</name>
    <name evidence="14" type="ORF">GL286_16440</name>
</gene>
<keyword evidence="7 14" id="KW-0418">Kinase</keyword>
<evidence type="ECO:0000256" key="10">
    <source>
        <dbReference type="ARBA" id="ARBA00029409"/>
    </source>
</evidence>
<evidence type="ECO:0000259" key="13">
    <source>
        <dbReference type="Pfam" id="PF01288"/>
    </source>
</evidence>
<dbReference type="EC" id="2.7.6.3" evidence="3"/>
<dbReference type="InterPro" id="IPR000550">
    <property type="entry name" value="Hppk"/>
</dbReference>
<keyword evidence="5 14" id="KW-0808">Transferase</keyword>
<name>A0A6L6JHF1_9RHOB</name>
<evidence type="ECO:0000256" key="6">
    <source>
        <dbReference type="ARBA" id="ARBA00022741"/>
    </source>
</evidence>
<reference evidence="14 15" key="1">
    <citation type="submission" date="2019-11" db="EMBL/GenBank/DDBJ databases">
        <authorList>
            <person name="Dong K."/>
        </authorList>
    </citation>
    <scope>NUCLEOTIDE SEQUENCE [LARGE SCALE GENOMIC DNA]</scope>
    <source>
        <strain evidence="14 15">NBRC 111993</strain>
    </source>
</reference>
<evidence type="ECO:0000256" key="9">
    <source>
        <dbReference type="ARBA" id="ARBA00022909"/>
    </source>
</evidence>
<dbReference type="UniPathway" id="UPA00077">
    <property type="reaction ID" value="UER00155"/>
</dbReference>